<dbReference type="PIRSF" id="PIRSF021377">
    <property type="entry name" value="YtfJ"/>
    <property type="match status" value="1"/>
</dbReference>
<dbReference type="PANTHER" id="PTHR39162">
    <property type="entry name" value="GLL3345 PROTEIN"/>
    <property type="match status" value="1"/>
</dbReference>
<protein>
    <recommendedName>
        <fullName evidence="3">Sporulation protein YtfJ</fullName>
    </recommendedName>
</protein>
<name>G8LTB8_ACECE</name>
<accession>G8LTB8</accession>
<evidence type="ECO:0000313" key="1">
    <source>
        <dbReference type="EMBL" id="AEV68365.1"/>
    </source>
</evidence>
<dbReference type="EMBL" id="CP003065">
    <property type="protein sequence ID" value="AEV68365.1"/>
    <property type="molecule type" value="Genomic_DNA"/>
</dbReference>
<reference evidence="2" key="1">
    <citation type="submission" date="2011-12" db="EMBL/GenBank/DDBJ databases">
        <title>Complete sequence of Clostridium clariflavum DSM 19732.</title>
        <authorList>
            <consortium name="US DOE Joint Genome Institute"/>
            <person name="Lucas S."/>
            <person name="Han J."/>
            <person name="Lapidus A."/>
            <person name="Cheng J.-F."/>
            <person name="Goodwin L."/>
            <person name="Pitluck S."/>
            <person name="Peters L."/>
            <person name="Teshima H."/>
            <person name="Detter J.C."/>
            <person name="Han C."/>
            <person name="Tapia R."/>
            <person name="Land M."/>
            <person name="Hauser L."/>
            <person name="Kyrpides N."/>
            <person name="Ivanova N."/>
            <person name="Pagani I."/>
            <person name="Kitzmiller T."/>
            <person name="Lynd L."/>
            <person name="Izquierdo J."/>
            <person name="Woyke T."/>
        </authorList>
    </citation>
    <scope>NUCLEOTIDE SEQUENCE [LARGE SCALE GENOMIC DNA]</scope>
    <source>
        <strain evidence="2">DSM 19732 / NBRC 101661 / EBR45</strain>
    </source>
</reference>
<proteinExistence type="predicted"/>
<evidence type="ECO:0000313" key="2">
    <source>
        <dbReference type="Proteomes" id="UP000005435"/>
    </source>
</evidence>
<dbReference type="HOGENOM" id="CLU_115880_1_1_9"/>
<dbReference type="InterPro" id="IPR014229">
    <property type="entry name" value="Spore_YtfJ"/>
</dbReference>
<dbReference type="Pfam" id="PF09579">
    <property type="entry name" value="Spore_YtfJ"/>
    <property type="match status" value="1"/>
</dbReference>
<dbReference type="OrthoDB" id="1711150at2"/>
<organism evidence="1 2">
    <name type="scientific">Acetivibrio clariflavus (strain DSM 19732 / NBRC 101661 / EBR45)</name>
    <name type="common">Clostridium clariflavum</name>
    <dbReference type="NCBI Taxonomy" id="720554"/>
    <lineage>
        <taxon>Bacteria</taxon>
        <taxon>Bacillati</taxon>
        <taxon>Bacillota</taxon>
        <taxon>Clostridia</taxon>
        <taxon>Eubacteriales</taxon>
        <taxon>Oscillospiraceae</taxon>
        <taxon>Acetivibrio</taxon>
    </lineage>
</organism>
<dbReference type="KEGG" id="ccl:Clocl_1755"/>
<dbReference type="Proteomes" id="UP000005435">
    <property type="component" value="Chromosome"/>
</dbReference>
<dbReference type="eggNOG" id="COG3874">
    <property type="taxonomic scope" value="Bacteria"/>
</dbReference>
<sequence>MSDSKFDLNESVSVLFEKFEKLLTSKTVIGEPIIIGEATLIPFISTSFGLGSGGGNGYESKGAHGVGGGAGLGAKISPTAVLVIKGDQVEMIPIKKSGGFEKLIDMVPDIASKFNCIKKDDEKEKEKEEQD</sequence>
<dbReference type="RefSeq" id="WP_014254951.1">
    <property type="nucleotide sequence ID" value="NC_016627.1"/>
</dbReference>
<evidence type="ECO:0008006" key="3">
    <source>
        <dbReference type="Google" id="ProtNLM"/>
    </source>
</evidence>
<gene>
    <name evidence="1" type="ordered locus">Clocl_1755</name>
</gene>
<dbReference type="STRING" id="720554.Clocl_1755"/>
<dbReference type="AlphaFoldDB" id="G8LTB8"/>
<keyword evidence="2" id="KW-1185">Reference proteome</keyword>
<reference evidence="1 2" key="2">
    <citation type="journal article" date="2012" name="Stand. Genomic Sci.">
        <title>Complete Genome Sequence of Clostridium clariflavum DSM 19732.</title>
        <authorList>
            <person name="Izquierdo J.A."/>
            <person name="Goodwin L."/>
            <person name="Davenport K.W."/>
            <person name="Teshima H."/>
            <person name="Bruce D."/>
            <person name="Detter C."/>
            <person name="Tapia R."/>
            <person name="Han S."/>
            <person name="Land M."/>
            <person name="Hauser L."/>
            <person name="Jeffries C.D."/>
            <person name="Han J."/>
            <person name="Pitluck S."/>
            <person name="Nolan M."/>
            <person name="Chen A."/>
            <person name="Huntemann M."/>
            <person name="Mavromatis K."/>
            <person name="Mikhailova N."/>
            <person name="Liolios K."/>
            <person name="Woyke T."/>
            <person name="Lynd L.R."/>
        </authorList>
    </citation>
    <scope>NUCLEOTIDE SEQUENCE [LARGE SCALE GENOMIC DNA]</scope>
    <source>
        <strain evidence="2">DSM 19732 / NBRC 101661 / EBR45</strain>
    </source>
</reference>
<dbReference type="PANTHER" id="PTHR39162:SF1">
    <property type="entry name" value="SPORULATION PROTEIN YTFJ"/>
    <property type="match status" value="1"/>
</dbReference>